<sequence length="712" mass="74314">MVSPCMLLLAVVAAVGATAIDSSAWRDPSFLYPDTPRSHQGAAALIPAMTTAHTVAECSDGQNYEYCAQVYTQMAEFVFLGNSTSYIPDINEYLLSALGTRANFEDTNLDYGLAYGYAALRTYFVSGRNTTFLGYAIQSWEWANAYVISEGKTTVASKSPNFSSQCQNMTMAGGTFATTAASDISIGARATGYFALVSAMLAQATSNTTYFDAAVASASFLFAHLQDPTRAVPYNSLEADSCAPKDTALDSNNAALLLETMSILGALTSGADQTKVQTLANALIVAILEYDGWQTAEGIITNGPNKVGDGLLARALGWAYVYNGVNQSNRGYIYSYLAVQYNALIQLATTNTTTPAAGATSDASNVYGGQWTGPPPTVNAAPDLTNQTNAVNLLIAASWVDFPSSPAPPALSTPMSMPAGAFFFTNASSTGTGSASSVSSSSAVKTSADSRTTTTSSSNDSGGKPANSSPNNTSNANPSSSSHKKSPAGAIAGGIVGGLLLIVAIALLCQLLARRRARARRAVRRSEDPTSPTYIQPFMSEAYSDATPGVIPPTPGSNSGYDSSYPRPSTTCSCAVHHHHGHSDNTSGSGSGSGSASRMSATDTTITGYGYGERYRQGAGANTLCAHCQQRHPYQQTQSQAPRGTGYGVWKSGMTPPSVPVRREADTQPQPPAAAGTSTETLTTPLVPNRGRPVVTFADEQDAGMDPPPEYV</sequence>
<dbReference type="Proteomes" id="UP000613580">
    <property type="component" value="Unassembled WGS sequence"/>
</dbReference>
<evidence type="ECO:0000256" key="4">
    <source>
        <dbReference type="ARBA" id="ARBA00023137"/>
    </source>
</evidence>
<dbReference type="EMBL" id="JACAZE010000012">
    <property type="protein sequence ID" value="KAF7302445.1"/>
    <property type="molecule type" value="Genomic_DNA"/>
</dbReference>
<feature type="region of interest" description="Disordered" evidence="5">
    <location>
        <begin position="434"/>
        <end position="487"/>
    </location>
</feature>
<keyword evidence="2" id="KW-0808">Transferase</keyword>
<feature type="region of interest" description="Disordered" evidence="5">
    <location>
        <begin position="635"/>
        <end position="712"/>
    </location>
</feature>
<feature type="chain" id="PRO_5034905625" description="receptor protein-tyrosine kinase" evidence="7">
    <location>
        <begin position="20"/>
        <end position="712"/>
    </location>
</feature>
<dbReference type="GO" id="GO:0004714">
    <property type="term" value="F:transmembrane receptor protein tyrosine kinase activity"/>
    <property type="evidence" value="ECO:0007669"/>
    <property type="project" value="UniProtKB-EC"/>
</dbReference>
<keyword evidence="8" id="KW-0378">Hydrolase</keyword>
<protein>
    <recommendedName>
        <fullName evidence="1">receptor protein-tyrosine kinase</fullName>
        <ecNumber evidence="1">2.7.10.1</ecNumber>
    </recommendedName>
</protein>
<dbReference type="InterPro" id="IPR008928">
    <property type="entry name" value="6-hairpin_glycosidase_sf"/>
</dbReference>
<keyword evidence="9" id="KW-1185">Reference proteome</keyword>
<keyword evidence="4" id="KW-0829">Tyrosine-protein kinase</keyword>
<evidence type="ECO:0000256" key="5">
    <source>
        <dbReference type="SAM" id="MobiDB-lite"/>
    </source>
</evidence>
<dbReference type="InterPro" id="IPR044912">
    <property type="entry name" value="Egfr_JX_dom"/>
</dbReference>
<organism evidence="8 9">
    <name type="scientific">Mycena chlorophos</name>
    <name type="common">Agaric fungus</name>
    <name type="synonym">Agaricus chlorophos</name>
    <dbReference type="NCBI Taxonomy" id="658473"/>
    <lineage>
        <taxon>Eukaryota</taxon>
        <taxon>Fungi</taxon>
        <taxon>Dikarya</taxon>
        <taxon>Basidiomycota</taxon>
        <taxon>Agaricomycotina</taxon>
        <taxon>Agaricomycetes</taxon>
        <taxon>Agaricomycetidae</taxon>
        <taxon>Agaricales</taxon>
        <taxon>Marasmiineae</taxon>
        <taxon>Mycenaceae</taxon>
        <taxon>Mycena</taxon>
    </lineage>
</organism>
<dbReference type="Gene3D" id="6.10.250.2930">
    <property type="match status" value="1"/>
</dbReference>
<feature type="region of interest" description="Disordered" evidence="5">
    <location>
        <begin position="520"/>
        <end position="564"/>
    </location>
</feature>
<dbReference type="OrthoDB" id="2997393at2759"/>
<keyword evidence="6" id="KW-1133">Transmembrane helix</keyword>
<dbReference type="GO" id="GO:0005975">
    <property type="term" value="P:carbohydrate metabolic process"/>
    <property type="evidence" value="ECO:0007669"/>
    <property type="project" value="InterPro"/>
</dbReference>
<keyword evidence="3" id="KW-0418">Kinase</keyword>
<dbReference type="SUPFAM" id="SSF48208">
    <property type="entry name" value="Six-hairpin glycosidases"/>
    <property type="match status" value="1"/>
</dbReference>
<gene>
    <name evidence="8" type="ORF">HMN09_00878500</name>
</gene>
<evidence type="ECO:0000313" key="8">
    <source>
        <dbReference type="EMBL" id="KAF7302445.1"/>
    </source>
</evidence>
<keyword evidence="6" id="KW-0472">Membrane</keyword>
<evidence type="ECO:0000256" key="3">
    <source>
        <dbReference type="ARBA" id="ARBA00022777"/>
    </source>
</evidence>
<feature type="region of interest" description="Disordered" evidence="5">
    <location>
        <begin position="576"/>
        <end position="601"/>
    </location>
</feature>
<evidence type="ECO:0000313" key="9">
    <source>
        <dbReference type="Proteomes" id="UP000613580"/>
    </source>
</evidence>
<feature type="compositionally biased region" description="Polar residues" evidence="5">
    <location>
        <begin position="676"/>
        <end position="686"/>
    </location>
</feature>
<dbReference type="GO" id="GO:0016787">
    <property type="term" value="F:hydrolase activity"/>
    <property type="evidence" value="ECO:0007669"/>
    <property type="project" value="UniProtKB-KW"/>
</dbReference>
<feature type="compositionally biased region" description="Low complexity" evidence="5">
    <location>
        <begin position="434"/>
        <end position="481"/>
    </location>
</feature>
<reference evidence="8" key="1">
    <citation type="submission" date="2020-05" db="EMBL/GenBank/DDBJ databases">
        <title>Mycena genomes resolve the evolution of fungal bioluminescence.</title>
        <authorList>
            <person name="Tsai I.J."/>
        </authorList>
    </citation>
    <scope>NUCLEOTIDE SEQUENCE</scope>
    <source>
        <strain evidence="8">110903Hualien_Pintung</strain>
    </source>
</reference>
<evidence type="ECO:0000256" key="7">
    <source>
        <dbReference type="SAM" id="SignalP"/>
    </source>
</evidence>
<name>A0A8H6SP59_MYCCL</name>
<comment type="caution">
    <text evidence="8">The sequence shown here is derived from an EMBL/GenBank/DDBJ whole genome shotgun (WGS) entry which is preliminary data.</text>
</comment>
<feature type="transmembrane region" description="Helical" evidence="6">
    <location>
        <begin position="488"/>
        <end position="513"/>
    </location>
</feature>
<accession>A0A8H6SP59</accession>
<feature type="signal peptide" evidence="7">
    <location>
        <begin position="1"/>
        <end position="19"/>
    </location>
</feature>
<feature type="compositionally biased region" description="Low complexity" evidence="5">
    <location>
        <begin position="584"/>
        <end position="600"/>
    </location>
</feature>
<keyword evidence="7" id="KW-0732">Signal</keyword>
<proteinExistence type="predicted"/>
<dbReference type="EC" id="2.7.10.1" evidence="1"/>
<evidence type="ECO:0000256" key="1">
    <source>
        <dbReference type="ARBA" id="ARBA00011902"/>
    </source>
</evidence>
<evidence type="ECO:0000256" key="2">
    <source>
        <dbReference type="ARBA" id="ARBA00022679"/>
    </source>
</evidence>
<evidence type="ECO:0000256" key="6">
    <source>
        <dbReference type="SAM" id="Phobius"/>
    </source>
</evidence>
<dbReference type="AlphaFoldDB" id="A0A8H6SP59"/>
<keyword evidence="6" id="KW-0812">Transmembrane</keyword>